<dbReference type="EMBL" id="MU128978">
    <property type="protein sequence ID" value="KAF9513041.1"/>
    <property type="molecule type" value="Genomic_DNA"/>
</dbReference>
<keyword evidence="2" id="KW-0678">Repressor</keyword>
<organism evidence="12 13">
    <name type="scientific">Hydnum rufescens UP504</name>
    <dbReference type="NCBI Taxonomy" id="1448309"/>
    <lineage>
        <taxon>Eukaryota</taxon>
        <taxon>Fungi</taxon>
        <taxon>Dikarya</taxon>
        <taxon>Basidiomycota</taxon>
        <taxon>Agaricomycotina</taxon>
        <taxon>Agaricomycetes</taxon>
        <taxon>Cantharellales</taxon>
        <taxon>Hydnaceae</taxon>
        <taxon>Hydnum</taxon>
    </lineage>
</organism>
<dbReference type="PROSITE" id="PS50157">
    <property type="entry name" value="ZINC_FINGER_C2H2_2"/>
    <property type="match status" value="2"/>
</dbReference>
<evidence type="ECO:0000256" key="8">
    <source>
        <dbReference type="ARBA" id="ARBA00038089"/>
    </source>
</evidence>
<proteinExistence type="inferred from homology"/>
<dbReference type="PROSITE" id="PS00028">
    <property type="entry name" value="ZINC_FINGER_C2H2_1"/>
    <property type="match status" value="2"/>
</dbReference>
<feature type="region of interest" description="Disordered" evidence="10">
    <location>
        <begin position="716"/>
        <end position="745"/>
    </location>
</feature>
<feature type="compositionally biased region" description="Low complexity" evidence="10">
    <location>
        <begin position="557"/>
        <end position="574"/>
    </location>
</feature>
<keyword evidence="7" id="KW-0539">Nucleus</keyword>
<dbReference type="InterPro" id="IPR013087">
    <property type="entry name" value="Znf_C2H2_type"/>
</dbReference>
<evidence type="ECO:0000256" key="3">
    <source>
        <dbReference type="ARBA" id="ARBA00022723"/>
    </source>
</evidence>
<dbReference type="PANTHER" id="PTHR47257:SF1">
    <property type="entry name" value="PH-RESPONSE TRANSCRIPTION FACTOR PACC_RIM101"/>
    <property type="match status" value="1"/>
</dbReference>
<evidence type="ECO:0000256" key="2">
    <source>
        <dbReference type="ARBA" id="ARBA00022491"/>
    </source>
</evidence>
<keyword evidence="3" id="KW-0479">Metal-binding</keyword>
<sequence>MTSPSDGQACLWEGCSEVSPDAELLYIHLCNEHIGRKSTNNLCLTCKWKDCGTTCAKRDHITSHLRVHTPLKPHVCEICNKTFKRPQDLKKHEKIHTQEHHARHRHSKAITVPDPTFSRRVAANDSPPTRSRSAHRRDDYRRGSTDSPSSQDEALTPNSSGTSPPIPHSQAPIQRPWVDQPTNHKRPSESTVDDFFHDVKRRRFTPAYDAHMAERLSALSTAAFSQYLLQAQAQVAMNSMIPHPPVPYPSREITNGTSLAAANNHSVSAGQATPNSYFDLAHLAYLGIAGNLPGFSGATPFGNTSGVNVSGHGSTDTTYSGGLGYPNVYPLPSMQASSLGYPTYPLPPLNNGPQQQPQTNESNYANLYPSLDFNHLYSAPGTGNRPTHQYSTTTVKRLSTSSDDRSKRLRHSSHSSASSSASTSDHYVGSQQQPDTAFSHLRYSQQQQPQQSSRSPPSHPSSHSPSPISYPPNLPHAFHSTSIDFDNMLGTNNSAAPSDSPTRTCSDSETSKCASAYRRPGNQEDAMLVDEIRAPVKNNDDNSRVDPTRPNPPPAKLLSRSNSGPLPSSSLYPLLNPVPEDASVKLPPLRKQSRHNSFVSISPSSIIPSPPILSHEHRGSPTPSSSSSSSREMWATSSSSSSSSSSVSSPGTPRPSPPSGLASVSTRLPGVSAILSTSFPPPSSSLPPLTPRTANIGIAPVPMEESLVRDIDRMGIHTAPTTPDHSSPTPSSAQSVSLVSRSTASQPKVNVSLEDRRKHAELVQSLLMFVNREFVRRHQSLSHGMLQRRESFSDQEEHDEMDELEEASDWERVRERGVTPTPPLPTPILRRIVV</sequence>
<evidence type="ECO:0000256" key="1">
    <source>
        <dbReference type="ARBA" id="ARBA00004123"/>
    </source>
</evidence>
<feature type="compositionally biased region" description="Low complexity" evidence="10">
    <location>
        <begin position="414"/>
        <end position="426"/>
    </location>
</feature>
<dbReference type="SUPFAM" id="SSF57667">
    <property type="entry name" value="beta-beta-alpha zinc fingers"/>
    <property type="match status" value="1"/>
</dbReference>
<dbReference type="InterPro" id="IPR036236">
    <property type="entry name" value="Znf_C2H2_sf"/>
</dbReference>
<feature type="region of interest" description="Disordered" evidence="10">
    <location>
        <begin position="88"/>
        <end position="194"/>
    </location>
</feature>
<feature type="compositionally biased region" description="Low complexity" evidence="10">
    <location>
        <begin position="442"/>
        <end position="467"/>
    </location>
</feature>
<dbReference type="InterPro" id="IPR050806">
    <property type="entry name" value="pacC/RIM101"/>
</dbReference>
<feature type="compositionally biased region" description="Polar residues" evidence="10">
    <location>
        <begin position="384"/>
        <end position="400"/>
    </location>
</feature>
<dbReference type="SMART" id="SM00355">
    <property type="entry name" value="ZnF_C2H2"/>
    <property type="match status" value="3"/>
</dbReference>
<comment type="caution">
    <text evidence="12">The sequence shown here is derived from an EMBL/GenBank/DDBJ whole genome shotgun (WGS) entry which is preliminary data.</text>
</comment>
<feature type="domain" description="C2H2-type" evidence="11">
    <location>
        <begin position="44"/>
        <end position="73"/>
    </location>
</feature>
<evidence type="ECO:0000313" key="13">
    <source>
        <dbReference type="Proteomes" id="UP000886523"/>
    </source>
</evidence>
<feature type="compositionally biased region" description="Low complexity" evidence="10">
    <location>
        <begin position="620"/>
        <end position="651"/>
    </location>
</feature>
<feature type="compositionally biased region" description="Basic and acidic residues" evidence="10">
    <location>
        <begin position="88"/>
        <end position="100"/>
    </location>
</feature>
<dbReference type="Proteomes" id="UP000886523">
    <property type="component" value="Unassembled WGS sequence"/>
</dbReference>
<evidence type="ECO:0000256" key="4">
    <source>
        <dbReference type="ARBA" id="ARBA00022737"/>
    </source>
</evidence>
<evidence type="ECO:0000259" key="11">
    <source>
        <dbReference type="PROSITE" id="PS50157"/>
    </source>
</evidence>
<keyword evidence="5 9" id="KW-0863">Zinc-finger</keyword>
<evidence type="ECO:0000256" key="10">
    <source>
        <dbReference type="SAM" id="MobiDB-lite"/>
    </source>
</evidence>
<dbReference type="PANTHER" id="PTHR47257">
    <property type="entry name" value="PH-RESPONSE TRANSCRIPTION FACTOR PACC/RIM101"/>
    <property type="match status" value="1"/>
</dbReference>
<dbReference type="FunFam" id="3.30.160.60:FF:000145">
    <property type="entry name" value="Zinc finger protein 574"/>
    <property type="match status" value="1"/>
</dbReference>
<dbReference type="GO" id="GO:0045944">
    <property type="term" value="P:positive regulation of transcription by RNA polymerase II"/>
    <property type="evidence" value="ECO:0007669"/>
    <property type="project" value="TreeGrafter"/>
</dbReference>
<comment type="subcellular location">
    <subcellularLocation>
        <location evidence="1">Nucleus</location>
    </subcellularLocation>
</comment>
<evidence type="ECO:0000256" key="5">
    <source>
        <dbReference type="ARBA" id="ARBA00022771"/>
    </source>
</evidence>
<feature type="compositionally biased region" description="Low complexity" evidence="10">
    <location>
        <begin position="717"/>
        <end position="742"/>
    </location>
</feature>
<keyword evidence="6" id="KW-0862">Zinc</keyword>
<feature type="compositionally biased region" description="Basic and acidic residues" evidence="10">
    <location>
        <begin position="530"/>
        <end position="547"/>
    </location>
</feature>
<name>A0A9P6AW65_9AGAM</name>
<accession>A0A9P6AW65</accession>
<feature type="compositionally biased region" description="Acidic residues" evidence="10">
    <location>
        <begin position="793"/>
        <end position="808"/>
    </location>
</feature>
<evidence type="ECO:0000256" key="6">
    <source>
        <dbReference type="ARBA" id="ARBA00022833"/>
    </source>
</evidence>
<keyword evidence="13" id="KW-1185">Reference proteome</keyword>
<comment type="similarity">
    <text evidence="8">Belongs to the pacC/RIM101 family.</text>
</comment>
<dbReference type="GO" id="GO:0005634">
    <property type="term" value="C:nucleus"/>
    <property type="evidence" value="ECO:0007669"/>
    <property type="project" value="UniProtKB-SubCell"/>
</dbReference>
<feature type="region of interest" description="Disordered" evidence="10">
    <location>
        <begin position="786"/>
        <end position="826"/>
    </location>
</feature>
<feature type="region of interest" description="Disordered" evidence="10">
    <location>
        <begin position="342"/>
        <end position="574"/>
    </location>
</feature>
<evidence type="ECO:0000256" key="7">
    <source>
        <dbReference type="ARBA" id="ARBA00023242"/>
    </source>
</evidence>
<reference evidence="12" key="1">
    <citation type="journal article" date="2020" name="Nat. Commun.">
        <title>Large-scale genome sequencing of mycorrhizal fungi provides insights into the early evolution of symbiotic traits.</title>
        <authorList>
            <person name="Miyauchi S."/>
            <person name="Kiss E."/>
            <person name="Kuo A."/>
            <person name="Drula E."/>
            <person name="Kohler A."/>
            <person name="Sanchez-Garcia M."/>
            <person name="Morin E."/>
            <person name="Andreopoulos B."/>
            <person name="Barry K.W."/>
            <person name="Bonito G."/>
            <person name="Buee M."/>
            <person name="Carver A."/>
            <person name="Chen C."/>
            <person name="Cichocki N."/>
            <person name="Clum A."/>
            <person name="Culley D."/>
            <person name="Crous P.W."/>
            <person name="Fauchery L."/>
            <person name="Girlanda M."/>
            <person name="Hayes R.D."/>
            <person name="Keri Z."/>
            <person name="LaButti K."/>
            <person name="Lipzen A."/>
            <person name="Lombard V."/>
            <person name="Magnuson J."/>
            <person name="Maillard F."/>
            <person name="Murat C."/>
            <person name="Nolan M."/>
            <person name="Ohm R.A."/>
            <person name="Pangilinan J."/>
            <person name="Pereira M.F."/>
            <person name="Perotto S."/>
            <person name="Peter M."/>
            <person name="Pfister S."/>
            <person name="Riley R."/>
            <person name="Sitrit Y."/>
            <person name="Stielow J.B."/>
            <person name="Szollosi G."/>
            <person name="Zifcakova L."/>
            <person name="Stursova M."/>
            <person name="Spatafora J.W."/>
            <person name="Tedersoo L."/>
            <person name="Vaario L.M."/>
            <person name="Yamada A."/>
            <person name="Yan M."/>
            <person name="Wang P."/>
            <person name="Xu J."/>
            <person name="Bruns T."/>
            <person name="Baldrian P."/>
            <person name="Vilgalys R."/>
            <person name="Dunand C."/>
            <person name="Henrissat B."/>
            <person name="Grigoriev I.V."/>
            <person name="Hibbett D."/>
            <person name="Nagy L.G."/>
            <person name="Martin F.M."/>
        </authorList>
    </citation>
    <scope>NUCLEOTIDE SEQUENCE</scope>
    <source>
        <strain evidence="12">UP504</strain>
    </source>
</reference>
<feature type="domain" description="C2H2-type" evidence="11">
    <location>
        <begin position="74"/>
        <end position="101"/>
    </location>
</feature>
<protein>
    <recommendedName>
        <fullName evidence="11">C2H2-type domain-containing protein</fullName>
    </recommendedName>
</protein>
<dbReference type="Gene3D" id="3.30.160.60">
    <property type="entry name" value="Classic Zinc Finger"/>
    <property type="match status" value="2"/>
</dbReference>
<keyword evidence="4" id="KW-0677">Repeat</keyword>
<dbReference type="OrthoDB" id="6155966at2759"/>
<gene>
    <name evidence="12" type="ORF">BS47DRAFT_1344759</name>
</gene>
<evidence type="ECO:0000313" key="12">
    <source>
        <dbReference type="EMBL" id="KAF9513041.1"/>
    </source>
</evidence>
<dbReference type="GO" id="GO:0008270">
    <property type="term" value="F:zinc ion binding"/>
    <property type="evidence" value="ECO:0007669"/>
    <property type="project" value="UniProtKB-KW"/>
</dbReference>
<evidence type="ECO:0000256" key="9">
    <source>
        <dbReference type="PROSITE-ProRule" id="PRU00042"/>
    </source>
</evidence>
<feature type="region of interest" description="Disordered" evidence="10">
    <location>
        <begin position="595"/>
        <end position="665"/>
    </location>
</feature>
<dbReference type="AlphaFoldDB" id="A0A9P6AW65"/>
<feature type="compositionally biased region" description="Polar residues" evidence="10">
    <location>
        <begin position="479"/>
        <end position="513"/>
    </location>
</feature>
<dbReference type="Pfam" id="PF00096">
    <property type="entry name" value="zf-C2H2"/>
    <property type="match status" value="1"/>
</dbReference>
<feature type="compositionally biased region" description="Polar residues" evidence="10">
    <location>
        <begin position="145"/>
        <end position="163"/>
    </location>
</feature>